<dbReference type="EMBL" id="CP019030">
    <property type="protein sequence ID" value="APU45791.1"/>
    <property type="molecule type" value="Genomic_DNA"/>
</dbReference>
<evidence type="ECO:0000259" key="5">
    <source>
        <dbReference type="SMART" id="SM00470"/>
    </source>
</evidence>
<dbReference type="InterPro" id="IPR041468">
    <property type="entry name" value="HTH_ParB/Spo0J"/>
</dbReference>
<dbReference type="CDD" id="cd16393">
    <property type="entry name" value="SPO0J_N"/>
    <property type="match status" value="1"/>
</dbReference>
<dbReference type="InterPro" id="IPR036086">
    <property type="entry name" value="ParB/Sulfiredoxin_sf"/>
</dbReference>
<dbReference type="InterPro" id="IPR003115">
    <property type="entry name" value="ParB_N"/>
</dbReference>
<feature type="compositionally biased region" description="Basic residues" evidence="4">
    <location>
        <begin position="248"/>
        <end position="260"/>
    </location>
</feature>
<dbReference type="RefSeq" id="WP_075667307.1">
    <property type="nucleotide sequence ID" value="NZ_CP019030.1"/>
</dbReference>
<dbReference type="NCBIfam" id="TIGR00180">
    <property type="entry name" value="parB_part"/>
    <property type="match status" value="1"/>
</dbReference>
<dbReference type="Pfam" id="PF02195">
    <property type="entry name" value="ParB_N"/>
    <property type="match status" value="1"/>
</dbReference>
<dbReference type="Gene3D" id="3.90.1530.30">
    <property type="match status" value="1"/>
</dbReference>
<dbReference type="FunFam" id="3.90.1530.30:FF:000001">
    <property type="entry name" value="Chromosome partitioning protein ParB"/>
    <property type="match status" value="1"/>
</dbReference>
<protein>
    <submittedName>
        <fullName evidence="6">Chromosome partitioning protein ParB</fullName>
    </submittedName>
</protein>
<comment type="similarity">
    <text evidence="2">Belongs to the ParB family.</text>
</comment>
<feature type="region of interest" description="Disordered" evidence="4">
    <location>
        <begin position="237"/>
        <end position="260"/>
    </location>
</feature>
<dbReference type="GO" id="GO:0005694">
    <property type="term" value="C:chromosome"/>
    <property type="evidence" value="ECO:0007669"/>
    <property type="project" value="TreeGrafter"/>
</dbReference>
<reference evidence="6 7" key="1">
    <citation type="submission" date="2016-12" db="EMBL/GenBank/DDBJ databases">
        <title>Complete Genome Sequence of Lactobacillus fermentum Strain SNUV175, a Probiotic for Treatment of Bacterial Vaginosis.</title>
        <authorList>
            <person name="Lee S."/>
            <person name="You H.J."/>
            <person name="Kwon B."/>
            <person name="Ko G."/>
        </authorList>
    </citation>
    <scope>NUCLEOTIDE SEQUENCE [LARGE SCALE GENOMIC DNA]</scope>
    <source>
        <strain evidence="6 7">SNUV175</strain>
    </source>
</reference>
<evidence type="ECO:0000313" key="7">
    <source>
        <dbReference type="Proteomes" id="UP000185427"/>
    </source>
</evidence>
<dbReference type="GO" id="GO:0007059">
    <property type="term" value="P:chromosome segregation"/>
    <property type="evidence" value="ECO:0007669"/>
    <property type="project" value="TreeGrafter"/>
</dbReference>
<dbReference type="SUPFAM" id="SSF110849">
    <property type="entry name" value="ParB/Sulfiredoxin"/>
    <property type="match status" value="1"/>
</dbReference>
<evidence type="ECO:0000256" key="4">
    <source>
        <dbReference type="SAM" id="MobiDB-lite"/>
    </source>
</evidence>
<dbReference type="Proteomes" id="UP000185427">
    <property type="component" value="Chromosome"/>
</dbReference>
<dbReference type="GO" id="GO:0003677">
    <property type="term" value="F:DNA binding"/>
    <property type="evidence" value="ECO:0007669"/>
    <property type="project" value="UniProtKB-KW"/>
</dbReference>
<evidence type="ECO:0000313" key="6">
    <source>
        <dbReference type="EMBL" id="APU45791.1"/>
    </source>
</evidence>
<dbReference type="FunFam" id="1.10.10.2830:FF:000001">
    <property type="entry name" value="Chromosome partitioning protein ParB"/>
    <property type="match status" value="1"/>
</dbReference>
<dbReference type="InterPro" id="IPR050336">
    <property type="entry name" value="Chromosome_partition/occlusion"/>
</dbReference>
<dbReference type="Gene3D" id="1.10.10.2830">
    <property type="match status" value="1"/>
</dbReference>
<proteinExistence type="inferred from homology"/>
<evidence type="ECO:0000256" key="2">
    <source>
        <dbReference type="ARBA" id="ARBA00006295"/>
    </source>
</evidence>
<dbReference type="Pfam" id="PF17762">
    <property type="entry name" value="HTH_ParB"/>
    <property type="match status" value="1"/>
</dbReference>
<dbReference type="AlphaFoldDB" id="A0A1L7GUY6"/>
<dbReference type="InterPro" id="IPR004437">
    <property type="entry name" value="ParB/RepB/Spo0J"/>
</dbReference>
<name>A0A1L7GUY6_LIMFE</name>
<dbReference type="OrthoDB" id="9802051at2"/>
<keyword evidence="3" id="KW-0238">DNA-binding</keyword>
<dbReference type="GO" id="GO:0009295">
    <property type="term" value="C:nucleoid"/>
    <property type="evidence" value="ECO:0007669"/>
    <property type="project" value="UniProtKB-SubCell"/>
</dbReference>
<feature type="domain" description="ParB-like N-terminal" evidence="5">
    <location>
        <begin position="20"/>
        <end position="110"/>
    </location>
</feature>
<sequence>MAFSLFNIGKSKEPVKNQVVEVPLAQIVPNRYQPRQVFDQTAIQELAQTIDEHGLLQPIILREYETGKYEIIAGERRFRAMSLLDWTKAPAIVEKMNDQETASLALIENLQRSQLSPVEEAQAYQQLMELNKLTQSALAKGMGKSQSFVANKLRLLQLITPVQNAIMDHKISERHGRAMLSLSEDQQRDILMKIVNNDWTVRQTEDEIARMHGKPVPSEVEAQKQRELFGLDEELTVKKDDAQDQPAKKKKAPKKTKKVASRVKVSDPRIAVNTIKESLKLVNDNGFETKVKETKTANGVELTITIVAPTD</sequence>
<dbReference type="SMART" id="SM00470">
    <property type="entry name" value="ParB"/>
    <property type="match status" value="1"/>
</dbReference>
<dbReference type="PANTHER" id="PTHR33375:SF8">
    <property type="entry name" value="NUCLEOID OCCLUSION PROTEIN"/>
    <property type="match status" value="1"/>
</dbReference>
<comment type="subcellular location">
    <subcellularLocation>
        <location evidence="1">Cytoplasm</location>
        <location evidence="1">Nucleoid</location>
    </subcellularLocation>
</comment>
<dbReference type="GO" id="GO:0045881">
    <property type="term" value="P:positive regulation of sporulation resulting in formation of a cellular spore"/>
    <property type="evidence" value="ECO:0007669"/>
    <property type="project" value="TreeGrafter"/>
</dbReference>
<accession>A0A1L7GUY6</accession>
<evidence type="ECO:0000256" key="3">
    <source>
        <dbReference type="ARBA" id="ARBA00023125"/>
    </source>
</evidence>
<organism evidence="6 7">
    <name type="scientific">Limosilactobacillus fermentum</name>
    <name type="common">Lactobacillus fermentum</name>
    <dbReference type="NCBI Taxonomy" id="1613"/>
    <lineage>
        <taxon>Bacteria</taxon>
        <taxon>Bacillati</taxon>
        <taxon>Bacillota</taxon>
        <taxon>Bacilli</taxon>
        <taxon>Lactobacillales</taxon>
        <taxon>Lactobacillaceae</taxon>
        <taxon>Limosilactobacillus</taxon>
    </lineage>
</organism>
<gene>
    <name evidence="6" type="ORF">BUW47_04815</name>
</gene>
<evidence type="ECO:0000256" key="1">
    <source>
        <dbReference type="ARBA" id="ARBA00004453"/>
    </source>
</evidence>
<dbReference type="SUPFAM" id="SSF109709">
    <property type="entry name" value="KorB DNA-binding domain-like"/>
    <property type="match status" value="1"/>
</dbReference>
<dbReference type="PANTHER" id="PTHR33375">
    <property type="entry name" value="CHROMOSOME-PARTITIONING PROTEIN PARB-RELATED"/>
    <property type="match status" value="1"/>
</dbReference>